<proteinExistence type="inferred from homology"/>
<dbReference type="Pfam" id="PF03803">
    <property type="entry name" value="Scramblase"/>
    <property type="match status" value="1"/>
</dbReference>
<organism evidence="3 5">
    <name type="scientific">Mesorhabditis belari</name>
    <dbReference type="NCBI Taxonomy" id="2138241"/>
    <lineage>
        <taxon>Eukaryota</taxon>
        <taxon>Metazoa</taxon>
        <taxon>Ecdysozoa</taxon>
        <taxon>Nematoda</taxon>
        <taxon>Chromadorea</taxon>
        <taxon>Rhabditida</taxon>
        <taxon>Rhabditina</taxon>
        <taxon>Rhabditomorpha</taxon>
        <taxon>Rhabditoidea</taxon>
        <taxon>Rhabditidae</taxon>
        <taxon>Mesorhabditinae</taxon>
        <taxon>Mesorhabditis</taxon>
    </lineage>
</organism>
<sequence>MESYDKERNISTIKIEPGLPMPAAPPGAPVGFMPTMAPIAGVPIGLEYLTQIDRLIIQQKVSLLEAVAGWEVKNKYAIYNSVGQQVYYAYEESGCCMRQCCGGQRGFTIHIVDNFNREVMRISRPFKCCTWCCLANFRCCGSEVTVEAPVGNVAGY</sequence>
<evidence type="ECO:0000313" key="5">
    <source>
        <dbReference type="WBParaSite" id="MBELARI_LOCUS799"/>
    </source>
</evidence>
<keyword evidence="2" id="KW-0449">Lipoprotein</keyword>
<keyword evidence="2" id="KW-0564">Palmitate</keyword>
<accession>A0AAF3FLG4</accession>
<dbReference type="WBParaSite" id="MBELARI_LOCUS799">
    <property type="protein sequence ID" value="MBELARI_LOCUS799"/>
    <property type="gene ID" value="MBELARI_LOCUS799"/>
</dbReference>
<dbReference type="InterPro" id="IPR005552">
    <property type="entry name" value="Scramblase"/>
</dbReference>
<evidence type="ECO:0000256" key="2">
    <source>
        <dbReference type="RuleBase" id="RU363116"/>
    </source>
</evidence>
<evidence type="ECO:0000313" key="3">
    <source>
        <dbReference type="Proteomes" id="UP000887575"/>
    </source>
</evidence>
<name>A0AAF3FLG4_9BILA</name>
<comment type="similarity">
    <text evidence="1 2">Belongs to the phospholipid scramblase family.</text>
</comment>
<dbReference type="Proteomes" id="UP000887575">
    <property type="component" value="Unassembled WGS sequence"/>
</dbReference>
<comment type="function">
    <text evidence="2">May mediate accelerated ATP-independent bidirectional transbilayer migration of phospholipids upon binding calcium ions that results in a loss of phospholipid asymmetry in the plasma membrane.</text>
</comment>
<keyword evidence="2" id="KW-0106">Calcium</keyword>
<dbReference type="AlphaFoldDB" id="A0AAF3FLG4"/>
<dbReference type="GO" id="GO:0017128">
    <property type="term" value="F:phospholipid scramblase activity"/>
    <property type="evidence" value="ECO:0007669"/>
    <property type="project" value="InterPro"/>
</dbReference>
<comment type="cofactor">
    <cofactor evidence="2">
        <name>Ca(2+)</name>
        <dbReference type="ChEBI" id="CHEBI:29108"/>
    </cofactor>
</comment>
<keyword evidence="3" id="KW-1185">Reference proteome</keyword>
<dbReference type="WBParaSite" id="MBELARI_LOCUS3023">
    <property type="protein sequence ID" value="MBELARI_LOCUS3023"/>
    <property type="gene ID" value="MBELARI_LOCUS3023"/>
</dbReference>
<evidence type="ECO:0000256" key="1">
    <source>
        <dbReference type="ARBA" id="ARBA00005350"/>
    </source>
</evidence>
<dbReference type="GO" id="GO:0005886">
    <property type="term" value="C:plasma membrane"/>
    <property type="evidence" value="ECO:0007669"/>
    <property type="project" value="TreeGrafter"/>
</dbReference>
<reference evidence="4 5" key="1">
    <citation type="submission" date="2024-02" db="UniProtKB">
        <authorList>
            <consortium name="WormBaseParasite"/>
        </authorList>
    </citation>
    <scope>IDENTIFICATION</scope>
</reference>
<protein>
    <recommendedName>
        <fullName evidence="2">Phospholipid scramblase</fullName>
    </recommendedName>
</protein>
<dbReference type="PANTHER" id="PTHR23248">
    <property type="entry name" value="PHOSPHOLIPID SCRAMBLASE-RELATED"/>
    <property type="match status" value="1"/>
</dbReference>
<evidence type="ECO:0000313" key="4">
    <source>
        <dbReference type="WBParaSite" id="MBELARI_LOCUS3023"/>
    </source>
</evidence>
<dbReference type="PANTHER" id="PTHR23248:SF63">
    <property type="entry name" value="PHOSPHOLIPID SCRAMBLASE"/>
    <property type="match status" value="1"/>
</dbReference>